<accession>A0A194XNR1</accession>
<dbReference type="PANTHER" id="PTHR48081">
    <property type="entry name" value="AB HYDROLASE SUPERFAMILY PROTEIN C4A8.06C"/>
    <property type="match status" value="1"/>
</dbReference>
<dbReference type="Pfam" id="PF07859">
    <property type="entry name" value="Abhydrolase_3"/>
    <property type="match status" value="1"/>
</dbReference>
<gene>
    <name evidence="3" type="ORF">LY89DRAFT_608208</name>
</gene>
<dbReference type="InterPro" id="IPR013094">
    <property type="entry name" value="AB_hydrolase_3"/>
</dbReference>
<keyword evidence="4" id="KW-1185">Reference proteome</keyword>
<dbReference type="EMBL" id="KQ947407">
    <property type="protein sequence ID" value="KUJ21749.1"/>
    <property type="molecule type" value="Genomic_DNA"/>
</dbReference>
<organism evidence="3 4">
    <name type="scientific">Mollisia scopiformis</name>
    <name type="common">Conifer needle endophyte fungus</name>
    <name type="synonym">Phialocephala scopiformis</name>
    <dbReference type="NCBI Taxonomy" id="149040"/>
    <lineage>
        <taxon>Eukaryota</taxon>
        <taxon>Fungi</taxon>
        <taxon>Dikarya</taxon>
        <taxon>Ascomycota</taxon>
        <taxon>Pezizomycotina</taxon>
        <taxon>Leotiomycetes</taxon>
        <taxon>Helotiales</taxon>
        <taxon>Mollisiaceae</taxon>
        <taxon>Mollisia</taxon>
    </lineage>
</organism>
<protein>
    <submittedName>
        <fullName evidence="3">Alpha/beta-hydrolase</fullName>
    </submittedName>
</protein>
<dbReference type="SUPFAM" id="SSF53474">
    <property type="entry name" value="alpha/beta-Hydrolases"/>
    <property type="match status" value="1"/>
</dbReference>
<dbReference type="STRING" id="149040.A0A194XNR1"/>
<dbReference type="Proteomes" id="UP000070700">
    <property type="component" value="Unassembled WGS sequence"/>
</dbReference>
<dbReference type="Gene3D" id="3.40.50.1820">
    <property type="entry name" value="alpha/beta hydrolase"/>
    <property type="match status" value="1"/>
</dbReference>
<evidence type="ECO:0000313" key="3">
    <source>
        <dbReference type="EMBL" id="KUJ21749.1"/>
    </source>
</evidence>
<sequence length="338" mass="37566">MANSLDATAPVYLRHFSFFQRLYYGIRIRVMKSLATAFFSLFRLPGVRDNSILPTYTTVYPCQPKLTNRVFFPKSYKPDDAPLPLYLDIHGGGFALMSPCVDDWFCTEFCNDNKLLVISLDYPKTPAHPYPAGVQAIADLVDAILKDESLPFDRKKVAIGGFSAGATLSLAAPQDARLKGKIGGVAAFYPPTNWTTSIDWKLSTRPKDAGPDGLKSQAGMFDYAYFKPDQNLKDPQASVAFASRESLPPKLCIVGCEFDMLCRDSELMAESLAKVGNGPRTGTDTAWEQNGVRWEKVLKEVHGFDLIPARGEEKARTKARGKKMHQDAAEFLLREVYV</sequence>
<dbReference type="KEGG" id="psco:LY89DRAFT_608208"/>
<dbReference type="GO" id="GO:0016787">
    <property type="term" value="F:hydrolase activity"/>
    <property type="evidence" value="ECO:0007669"/>
    <property type="project" value="UniProtKB-KW"/>
</dbReference>
<dbReference type="OrthoDB" id="408631at2759"/>
<name>A0A194XNR1_MOLSC</name>
<keyword evidence="1 3" id="KW-0378">Hydrolase</keyword>
<dbReference type="InterPro" id="IPR029058">
    <property type="entry name" value="AB_hydrolase_fold"/>
</dbReference>
<proteinExistence type="predicted"/>
<dbReference type="RefSeq" id="XP_018076104.1">
    <property type="nucleotide sequence ID" value="XM_018210489.1"/>
</dbReference>
<reference evidence="3 4" key="1">
    <citation type="submission" date="2015-10" db="EMBL/GenBank/DDBJ databases">
        <title>Full genome of DAOMC 229536 Phialocephala scopiformis, a fungal endophyte of spruce producing the potent anti-insectan compound rugulosin.</title>
        <authorList>
            <consortium name="DOE Joint Genome Institute"/>
            <person name="Walker A.K."/>
            <person name="Frasz S.L."/>
            <person name="Seifert K.A."/>
            <person name="Miller J.D."/>
            <person name="Mondo S.J."/>
            <person name="Labutti K."/>
            <person name="Lipzen A."/>
            <person name="Dockter R."/>
            <person name="Kennedy M."/>
            <person name="Grigoriev I.V."/>
            <person name="Spatafora J.W."/>
        </authorList>
    </citation>
    <scope>NUCLEOTIDE SEQUENCE [LARGE SCALE GENOMIC DNA]</scope>
    <source>
        <strain evidence="3 4">CBS 120377</strain>
    </source>
</reference>
<evidence type="ECO:0000259" key="2">
    <source>
        <dbReference type="Pfam" id="PF07859"/>
    </source>
</evidence>
<dbReference type="PANTHER" id="PTHR48081:SF8">
    <property type="entry name" value="ALPHA_BETA HYDROLASE FOLD-3 DOMAIN-CONTAINING PROTEIN-RELATED"/>
    <property type="match status" value="1"/>
</dbReference>
<dbReference type="AlphaFoldDB" id="A0A194XNR1"/>
<feature type="domain" description="Alpha/beta hydrolase fold-3" evidence="2">
    <location>
        <begin position="87"/>
        <end position="277"/>
    </location>
</feature>
<dbReference type="InParanoid" id="A0A194XNR1"/>
<evidence type="ECO:0000313" key="4">
    <source>
        <dbReference type="Proteomes" id="UP000070700"/>
    </source>
</evidence>
<dbReference type="InterPro" id="IPR050300">
    <property type="entry name" value="GDXG_lipolytic_enzyme"/>
</dbReference>
<evidence type="ECO:0000256" key="1">
    <source>
        <dbReference type="ARBA" id="ARBA00022801"/>
    </source>
</evidence>
<dbReference type="GeneID" id="28820215"/>